<evidence type="ECO:0000256" key="2">
    <source>
        <dbReference type="ARBA" id="ARBA00022679"/>
    </source>
</evidence>
<sequence length="268" mass="28922">MSSDIWKNARSGPSGERERSASTRAKELRLHGLNAVLAMFTATPERLRKLYLSESRLTDLKDVLKWCVQHRVGYRVVEDGDLSKLAQTSHHEGVVADVLPPQERTLEAWLAEVGGVESVCAIWLDGVGNPHNLGAIMRNAAHFGASAMLIEATAVNPISGASARVAEGGAERISVVRLPSDAKRAMPLLRDAGFGLVATLVRDGADVYKTDLPAKLIYVMGAEQQGMHKGLAQACDVQVSIPGTGEVESLNVASATAVFLAEWYRRRN</sequence>
<proteinExistence type="predicted"/>
<dbReference type="GO" id="GO:0032259">
    <property type="term" value="P:methylation"/>
    <property type="evidence" value="ECO:0007669"/>
    <property type="project" value="UniProtKB-KW"/>
</dbReference>
<dbReference type="GO" id="GO:0008168">
    <property type="term" value="F:methyltransferase activity"/>
    <property type="evidence" value="ECO:0007669"/>
    <property type="project" value="UniProtKB-KW"/>
</dbReference>
<dbReference type="PANTHER" id="PTHR46429:SF2">
    <property type="entry name" value="TRNA_RRNA METHYLTRANSFERASE"/>
    <property type="match status" value="1"/>
</dbReference>
<feature type="domain" description="RNA 2-O ribose methyltransferase substrate binding" evidence="4">
    <location>
        <begin position="29"/>
        <end position="104"/>
    </location>
</feature>
<dbReference type="SUPFAM" id="SSF75217">
    <property type="entry name" value="alpha/beta knot"/>
    <property type="match status" value="1"/>
</dbReference>
<keyword evidence="1 5" id="KW-0489">Methyltransferase</keyword>
<dbReference type="Proteomes" id="UP000824755">
    <property type="component" value="Chromosome"/>
</dbReference>
<evidence type="ECO:0000259" key="4">
    <source>
        <dbReference type="SMART" id="SM00967"/>
    </source>
</evidence>
<evidence type="ECO:0000256" key="3">
    <source>
        <dbReference type="SAM" id="MobiDB-lite"/>
    </source>
</evidence>
<dbReference type="PANTHER" id="PTHR46429">
    <property type="entry name" value="23S RRNA (GUANOSINE-2'-O-)-METHYLTRANSFERASE RLMB"/>
    <property type="match status" value="1"/>
</dbReference>
<accession>A0ABX8WRD8</accession>
<dbReference type="InterPro" id="IPR001537">
    <property type="entry name" value="SpoU_MeTrfase"/>
</dbReference>
<evidence type="ECO:0000313" key="5">
    <source>
        <dbReference type="EMBL" id="QYR53404.1"/>
    </source>
</evidence>
<dbReference type="EMBL" id="CP080544">
    <property type="protein sequence ID" value="QYR53404.1"/>
    <property type="molecule type" value="Genomic_DNA"/>
</dbReference>
<dbReference type="Pfam" id="PF08032">
    <property type="entry name" value="SpoU_sub_bind"/>
    <property type="match status" value="1"/>
</dbReference>
<organism evidence="5 6">
    <name type="scientific">Lysobacter soyae</name>
    <dbReference type="NCBI Taxonomy" id="2764185"/>
    <lineage>
        <taxon>Bacteria</taxon>
        <taxon>Pseudomonadati</taxon>
        <taxon>Pseudomonadota</taxon>
        <taxon>Gammaproteobacteria</taxon>
        <taxon>Lysobacterales</taxon>
        <taxon>Lysobacteraceae</taxon>
        <taxon>Lysobacter</taxon>
    </lineage>
</organism>
<dbReference type="CDD" id="cd18095">
    <property type="entry name" value="SpoU-like_rRNA-MTase"/>
    <property type="match status" value="1"/>
</dbReference>
<dbReference type="SMART" id="SM00967">
    <property type="entry name" value="SpoU_sub_bind"/>
    <property type="match status" value="1"/>
</dbReference>
<dbReference type="SUPFAM" id="SSF55315">
    <property type="entry name" value="L30e-like"/>
    <property type="match status" value="1"/>
</dbReference>
<dbReference type="Pfam" id="PF00588">
    <property type="entry name" value="SpoU_methylase"/>
    <property type="match status" value="1"/>
</dbReference>
<protein>
    <submittedName>
        <fullName evidence="5">rRNA methyltransferase</fullName>
    </submittedName>
</protein>
<dbReference type="InterPro" id="IPR029026">
    <property type="entry name" value="tRNA_m1G_MTases_N"/>
</dbReference>
<dbReference type="Gene3D" id="3.30.1330.30">
    <property type="match status" value="1"/>
</dbReference>
<keyword evidence="6" id="KW-1185">Reference proteome</keyword>
<dbReference type="InterPro" id="IPR004441">
    <property type="entry name" value="rRNA_MeTrfase_TrmH"/>
</dbReference>
<gene>
    <name evidence="5" type="ORF">H8L67_02520</name>
</gene>
<dbReference type="InterPro" id="IPR013123">
    <property type="entry name" value="SpoU_subst-bd"/>
</dbReference>
<dbReference type="InterPro" id="IPR029028">
    <property type="entry name" value="Alpha/beta_knot_MTases"/>
</dbReference>
<dbReference type="RefSeq" id="WP_220380220.1">
    <property type="nucleotide sequence ID" value="NZ_CP080544.1"/>
</dbReference>
<evidence type="ECO:0000313" key="6">
    <source>
        <dbReference type="Proteomes" id="UP000824755"/>
    </source>
</evidence>
<keyword evidence="2" id="KW-0808">Transferase</keyword>
<evidence type="ECO:0000256" key="1">
    <source>
        <dbReference type="ARBA" id="ARBA00022603"/>
    </source>
</evidence>
<reference evidence="5 6" key="1">
    <citation type="submission" date="2021-08" db="EMBL/GenBank/DDBJ databases">
        <title>Lysobacter sp. strain CJ11 Genome sequencing and assembly.</title>
        <authorList>
            <person name="Kim I."/>
        </authorList>
    </citation>
    <scope>NUCLEOTIDE SEQUENCE [LARGE SCALE GENOMIC DNA]</scope>
    <source>
        <strain evidence="5 6">CJ11</strain>
    </source>
</reference>
<dbReference type="InterPro" id="IPR029064">
    <property type="entry name" value="Ribosomal_eL30-like_sf"/>
</dbReference>
<dbReference type="Gene3D" id="3.40.1280.10">
    <property type="match status" value="1"/>
</dbReference>
<feature type="region of interest" description="Disordered" evidence="3">
    <location>
        <begin position="1"/>
        <end position="22"/>
    </location>
</feature>
<name>A0ABX8WRD8_9GAMM</name>